<dbReference type="Pfam" id="PF00400">
    <property type="entry name" value="WD40"/>
    <property type="match status" value="2"/>
</dbReference>
<keyword evidence="1" id="KW-0853">WD repeat</keyword>
<dbReference type="AlphaFoldDB" id="A0A150PEZ7"/>
<dbReference type="PROSITE" id="PS50294">
    <property type="entry name" value="WD_REPEATS_REGION"/>
    <property type="match status" value="2"/>
</dbReference>
<evidence type="ECO:0000259" key="3">
    <source>
        <dbReference type="Pfam" id="PF13360"/>
    </source>
</evidence>
<accession>A0A150PEZ7</accession>
<dbReference type="PROSITE" id="PS50082">
    <property type="entry name" value="WD_REPEATS_2"/>
    <property type="match status" value="2"/>
</dbReference>
<feature type="region of interest" description="Disordered" evidence="2">
    <location>
        <begin position="19"/>
        <end position="50"/>
    </location>
</feature>
<organism evidence="4 5">
    <name type="scientific">Sorangium cellulosum</name>
    <name type="common">Polyangium cellulosum</name>
    <dbReference type="NCBI Taxonomy" id="56"/>
    <lineage>
        <taxon>Bacteria</taxon>
        <taxon>Pseudomonadati</taxon>
        <taxon>Myxococcota</taxon>
        <taxon>Polyangia</taxon>
        <taxon>Polyangiales</taxon>
        <taxon>Polyangiaceae</taxon>
        <taxon>Sorangium</taxon>
    </lineage>
</organism>
<sequence>MRQLLNASSILLFSILTACGEPGEPPAPPGESGSGDDSPGGGIDPDGGFDLTPCRDLPSAAMTVDFSGDGERLLVGDRLGTSAIDARTWAVERTAADHRGTVYGAALSSDGRVAASFGEDEVVRIWDAPSGRRLAESPKIAGITAFARSEEGGVILVGFGDGTVKALDPASWEERWSVDVGEGPVAPLIASPRGSLFALGKDRGTQLRDARDGRLVGETTFGDRVGAFSPDGTRFAWAEDDDVIVFEAKEGIPERAEVRARNVVQALALGPDTGAVYVAHPSHIERLALEGGAVEMEYPATFSPRQLAVSPDGSRLAIASQSLHVYDTGSGEVIYERFANGFVWTHDLDRTRPYVAFAGAGQPAEAWDYETGARLRVFPRPAGNQHLVAFHPSGELLINHDGVGRYYDLEESDPTRTVTYETDEDLPTTSSSDPEWSGDLRMSPDGTLMLGTHDANTRGIFRVFDAATGARVATFPGFEGNQTAWVWSPDQRLIAVAGFAASDDSTIPTTYTGIAVRVHDAATREVLHELVGHEHPVRTLAFFPDNQRLATADERGSIRFWDVETGELIEEFLERSSGGAGDIDIHDGEIALSPDGRYLASAAANWGLTPGHTGTITIFDIEKHEPVRRLYSFAEANMGNVSFSPDARHVIVGGVPGVRVYCLGDSPASPSPAPPPR</sequence>
<dbReference type="EMBL" id="JELX01002819">
    <property type="protein sequence ID" value="KYF54189.1"/>
    <property type="molecule type" value="Genomic_DNA"/>
</dbReference>
<protein>
    <recommendedName>
        <fullName evidence="3">Pyrrolo-quinoline quinone repeat domain-containing protein</fullName>
    </recommendedName>
</protein>
<dbReference type="InterPro" id="IPR011044">
    <property type="entry name" value="Quino_amine_DH_bsu"/>
</dbReference>
<dbReference type="PANTHER" id="PTHR19879">
    <property type="entry name" value="TRANSCRIPTION INITIATION FACTOR TFIID"/>
    <property type="match status" value="1"/>
</dbReference>
<dbReference type="SUPFAM" id="SSF50998">
    <property type="entry name" value="Quinoprotein alcohol dehydrogenase-like"/>
    <property type="match status" value="2"/>
</dbReference>
<dbReference type="SUPFAM" id="SSF50969">
    <property type="entry name" value="YVTN repeat-like/Quinoprotein amine dehydrogenase"/>
    <property type="match status" value="1"/>
</dbReference>
<feature type="repeat" description="WD" evidence="1">
    <location>
        <begin position="530"/>
        <end position="571"/>
    </location>
</feature>
<dbReference type="SMART" id="SM00320">
    <property type="entry name" value="WD40"/>
    <property type="match status" value="6"/>
</dbReference>
<dbReference type="InterPro" id="IPR015943">
    <property type="entry name" value="WD40/YVTN_repeat-like_dom_sf"/>
</dbReference>
<feature type="domain" description="Pyrrolo-quinoline quinone repeat" evidence="3">
    <location>
        <begin position="161"/>
        <end position="252"/>
    </location>
</feature>
<dbReference type="InterPro" id="IPR002372">
    <property type="entry name" value="PQQ_rpt_dom"/>
</dbReference>
<feature type="region of interest" description="Disordered" evidence="2">
    <location>
        <begin position="420"/>
        <end position="439"/>
    </location>
</feature>
<dbReference type="Pfam" id="PF13360">
    <property type="entry name" value="PQQ_2"/>
    <property type="match status" value="1"/>
</dbReference>
<evidence type="ECO:0000256" key="2">
    <source>
        <dbReference type="SAM" id="MobiDB-lite"/>
    </source>
</evidence>
<dbReference type="PROSITE" id="PS51257">
    <property type="entry name" value="PROKAR_LIPOPROTEIN"/>
    <property type="match status" value="1"/>
</dbReference>
<dbReference type="InterPro" id="IPR001680">
    <property type="entry name" value="WD40_rpt"/>
</dbReference>
<reference evidence="4 5" key="1">
    <citation type="submission" date="2014-02" db="EMBL/GenBank/DDBJ databases">
        <title>The small core and large imbalanced accessory genome model reveals a collaborative survival strategy of Sorangium cellulosum strains in nature.</title>
        <authorList>
            <person name="Han K."/>
            <person name="Peng R."/>
            <person name="Blom J."/>
            <person name="Li Y.-Z."/>
        </authorList>
    </citation>
    <scope>NUCLEOTIDE SEQUENCE [LARGE SCALE GENOMIC DNA]</scope>
    <source>
        <strain evidence="4 5">So0157-18</strain>
    </source>
</reference>
<comment type="caution">
    <text evidence="4">The sequence shown here is derived from an EMBL/GenBank/DDBJ whole genome shotgun (WGS) entry which is preliminary data.</text>
</comment>
<dbReference type="Proteomes" id="UP000075604">
    <property type="component" value="Unassembled WGS sequence"/>
</dbReference>
<dbReference type="PANTHER" id="PTHR19879:SF9">
    <property type="entry name" value="TRANSCRIPTION INITIATION FACTOR TFIID SUBUNIT 5"/>
    <property type="match status" value="1"/>
</dbReference>
<evidence type="ECO:0000313" key="4">
    <source>
        <dbReference type="EMBL" id="KYF54189.1"/>
    </source>
</evidence>
<dbReference type="Gene3D" id="2.130.10.10">
    <property type="entry name" value="YVTN repeat-like/Quinoprotein amine dehydrogenase"/>
    <property type="match status" value="3"/>
</dbReference>
<dbReference type="SMART" id="SM00564">
    <property type="entry name" value="PQQ"/>
    <property type="match status" value="3"/>
</dbReference>
<proteinExistence type="predicted"/>
<evidence type="ECO:0000313" key="5">
    <source>
        <dbReference type="Proteomes" id="UP000075604"/>
    </source>
</evidence>
<name>A0A150PEZ7_SORCE</name>
<dbReference type="InterPro" id="IPR018391">
    <property type="entry name" value="PQQ_b-propeller_rpt"/>
</dbReference>
<dbReference type="InterPro" id="IPR011047">
    <property type="entry name" value="Quinoprotein_ADH-like_sf"/>
</dbReference>
<feature type="repeat" description="WD" evidence="1">
    <location>
        <begin position="95"/>
        <end position="136"/>
    </location>
</feature>
<evidence type="ECO:0000256" key="1">
    <source>
        <dbReference type="PROSITE-ProRule" id="PRU00221"/>
    </source>
</evidence>
<gene>
    <name evidence="4" type="ORF">BE04_31890</name>
</gene>